<evidence type="ECO:0000256" key="2">
    <source>
        <dbReference type="ARBA" id="ARBA00022692"/>
    </source>
</evidence>
<name>A0AAN8X0B0_HALRR</name>
<dbReference type="GO" id="GO:0140284">
    <property type="term" value="C:endoplasmic reticulum-endosome membrane contact site"/>
    <property type="evidence" value="ECO:0007669"/>
    <property type="project" value="TreeGrafter"/>
</dbReference>
<feature type="transmembrane region" description="Helical" evidence="4">
    <location>
        <begin position="20"/>
        <end position="42"/>
    </location>
</feature>
<comment type="caution">
    <text evidence="6">The sequence shown here is derived from an EMBL/GenBank/DDBJ whole genome shotgun (WGS) entry which is preliminary data.</text>
</comment>
<proteinExistence type="predicted"/>
<dbReference type="Proteomes" id="UP001381693">
    <property type="component" value="Unassembled WGS sequence"/>
</dbReference>
<gene>
    <name evidence="6" type="ORF">SK128_017832</name>
</gene>
<dbReference type="GO" id="GO:0005789">
    <property type="term" value="C:endoplasmic reticulum membrane"/>
    <property type="evidence" value="ECO:0007669"/>
    <property type="project" value="TreeGrafter"/>
</dbReference>
<keyword evidence="2 4" id="KW-0812">Transmembrane</keyword>
<keyword evidence="4" id="KW-1133">Transmembrane helix</keyword>
<dbReference type="EMBL" id="JAXCGZ010010344">
    <property type="protein sequence ID" value="KAK7075615.1"/>
    <property type="molecule type" value="Genomic_DNA"/>
</dbReference>
<feature type="non-terminal residue" evidence="6">
    <location>
        <position position="68"/>
    </location>
</feature>
<dbReference type="PROSITE" id="PS51439">
    <property type="entry name" value="MENTAL"/>
    <property type="match status" value="1"/>
</dbReference>
<dbReference type="Pfam" id="PF10457">
    <property type="entry name" value="MENTAL"/>
    <property type="match status" value="1"/>
</dbReference>
<keyword evidence="7" id="KW-1185">Reference proteome</keyword>
<dbReference type="PANTHER" id="PTHR46121:SF4">
    <property type="entry name" value="STEROIDOGENIC ACUTE REGULATORY PROTEIN-LIKE"/>
    <property type="match status" value="1"/>
</dbReference>
<dbReference type="AlphaFoldDB" id="A0AAN8X0B0"/>
<organism evidence="6 7">
    <name type="scientific">Halocaridina rubra</name>
    <name type="common">Hawaiian red shrimp</name>
    <dbReference type="NCBI Taxonomy" id="373956"/>
    <lineage>
        <taxon>Eukaryota</taxon>
        <taxon>Metazoa</taxon>
        <taxon>Ecdysozoa</taxon>
        <taxon>Arthropoda</taxon>
        <taxon>Crustacea</taxon>
        <taxon>Multicrustacea</taxon>
        <taxon>Malacostraca</taxon>
        <taxon>Eumalacostraca</taxon>
        <taxon>Eucarida</taxon>
        <taxon>Decapoda</taxon>
        <taxon>Pleocyemata</taxon>
        <taxon>Caridea</taxon>
        <taxon>Atyoidea</taxon>
        <taxon>Atyidae</taxon>
        <taxon>Halocaridina</taxon>
    </lineage>
</organism>
<comment type="subcellular location">
    <subcellularLocation>
        <location evidence="1">Membrane</location>
        <topology evidence="1">Multi-pass membrane protein</topology>
    </subcellularLocation>
</comment>
<feature type="domain" description="MENTAL" evidence="5">
    <location>
        <begin position="14"/>
        <end position="68"/>
    </location>
</feature>
<evidence type="ECO:0000313" key="7">
    <source>
        <dbReference type="Proteomes" id="UP001381693"/>
    </source>
</evidence>
<protein>
    <recommendedName>
        <fullName evidence="5">MENTAL domain-containing protein</fullName>
    </recommendedName>
</protein>
<evidence type="ECO:0000256" key="1">
    <source>
        <dbReference type="ARBA" id="ARBA00004141"/>
    </source>
</evidence>
<dbReference type="GO" id="GO:0005765">
    <property type="term" value="C:lysosomal membrane"/>
    <property type="evidence" value="ECO:0007669"/>
    <property type="project" value="TreeGrafter"/>
</dbReference>
<dbReference type="GO" id="GO:0031902">
    <property type="term" value="C:late endosome membrane"/>
    <property type="evidence" value="ECO:0007669"/>
    <property type="project" value="TreeGrafter"/>
</dbReference>
<evidence type="ECO:0000256" key="4">
    <source>
        <dbReference type="SAM" id="Phobius"/>
    </source>
</evidence>
<accession>A0AAN8X0B0</accession>
<evidence type="ECO:0000256" key="3">
    <source>
        <dbReference type="ARBA" id="ARBA00023136"/>
    </source>
</evidence>
<dbReference type="GO" id="GO:0099044">
    <property type="term" value="P:vesicle tethering to endoplasmic reticulum"/>
    <property type="evidence" value="ECO:0007669"/>
    <property type="project" value="TreeGrafter"/>
</dbReference>
<sequence length="68" mass="7920">MANYVSGMQINGRMSAVRRFFCLFVTFDLLFTSLFWVICILIDGMPLTEALIEEIKYYSIKHSTFDIV</sequence>
<dbReference type="InterPro" id="IPR019498">
    <property type="entry name" value="MENTAL"/>
</dbReference>
<dbReference type="PANTHER" id="PTHR46121">
    <property type="entry name" value="STEROIDOGENIC ACUTE REGULATORY PROTEIN-LIKE"/>
    <property type="match status" value="1"/>
</dbReference>
<dbReference type="InterPro" id="IPR051869">
    <property type="entry name" value="STARD3"/>
</dbReference>
<evidence type="ECO:0000313" key="6">
    <source>
        <dbReference type="EMBL" id="KAK7075615.1"/>
    </source>
</evidence>
<reference evidence="6 7" key="1">
    <citation type="submission" date="2023-11" db="EMBL/GenBank/DDBJ databases">
        <title>Halocaridina rubra genome assembly.</title>
        <authorList>
            <person name="Smith C."/>
        </authorList>
    </citation>
    <scope>NUCLEOTIDE SEQUENCE [LARGE SCALE GENOMIC DNA]</scope>
    <source>
        <strain evidence="6">EP-1</strain>
        <tissue evidence="6">Whole</tissue>
    </source>
</reference>
<keyword evidence="3 4" id="KW-0472">Membrane</keyword>
<evidence type="ECO:0000259" key="5">
    <source>
        <dbReference type="PROSITE" id="PS51439"/>
    </source>
</evidence>